<dbReference type="CDD" id="cd17574">
    <property type="entry name" value="REC_OmpR"/>
    <property type="match status" value="1"/>
</dbReference>
<dbReference type="InterPro" id="IPR036388">
    <property type="entry name" value="WH-like_DNA-bd_sf"/>
</dbReference>
<feature type="domain" description="Response regulatory" evidence="10">
    <location>
        <begin position="2"/>
        <end position="114"/>
    </location>
</feature>
<dbReference type="SUPFAM" id="SSF52172">
    <property type="entry name" value="CheY-like"/>
    <property type="match status" value="1"/>
</dbReference>
<evidence type="ECO:0000256" key="1">
    <source>
        <dbReference type="ARBA" id="ARBA00018672"/>
    </source>
</evidence>
<dbReference type="GO" id="GO:0000156">
    <property type="term" value="F:phosphorelay response regulator activity"/>
    <property type="evidence" value="ECO:0007669"/>
    <property type="project" value="TreeGrafter"/>
</dbReference>
<protein>
    <recommendedName>
        <fullName evidence="1">Stage 0 sporulation protein A homolog</fullName>
    </recommendedName>
</protein>
<dbReference type="InterPro" id="IPR001789">
    <property type="entry name" value="Sig_transdc_resp-reg_receiver"/>
</dbReference>
<dbReference type="GO" id="GO:0005829">
    <property type="term" value="C:cytosol"/>
    <property type="evidence" value="ECO:0007669"/>
    <property type="project" value="TreeGrafter"/>
</dbReference>
<feature type="modified residue" description="4-aspartylphosphate" evidence="8">
    <location>
        <position position="50"/>
    </location>
</feature>
<dbReference type="EMBL" id="DVOH01000035">
    <property type="protein sequence ID" value="HIV00381.1"/>
    <property type="molecule type" value="Genomic_DNA"/>
</dbReference>
<dbReference type="GO" id="GO:0032993">
    <property type="term" value="C:protein-DNA complex"/>
    <property type="evidence" value="ECO:0007669"/>
    <property type="project" value="TreeGrafter"/>
</dbReference>
<name>A0A9D1NCJ5_9FIRM</name>
<evidence type="ECO:0000313" key="12">
    <source>
        <dbReference type="EMBL" id="HIV00381.1"/>
    </source>
</evidence>
<organism evidence="12 13">
    <name type="scientific">Candidatus Stercoripulliclostridium merdipullorum</name>
    <dbReference type="NCBI Taxonomy" id="2840952"/>
    <lineage>
        <taxon>Bacteria</taxon>
        <taxon>Bacillati</taxon>
        <taxon>Bacillota</taxon>
        <taxon>Clostridia</taxon>
        <taxon>Eubacteriales</taxon>
        <taxon>Candidatus Stercoripulliclostridium</taxon>
    </lineage>
</organism>
<evidence type="ECO:0000256" key="2">
    <source>
        <dbReference type="ARBA" id="ARBA00022553"/>
    </source>
</evidence>
<keyword evidence="3" id="KW-0902">Two-component regulatory system</keyword>
<evidence type="ECO:0000256" key="9">
    <source>
        <dbReference type="PROSITE-ProRule" id="PRU01091"/>
    </source>
</evidence>
<proteinExistence type="predicted"/>
<evidence type="ECO:0000256" key="7">
    <source>
        <dbReference type="ARBA" id="ARBA00024867"/>
    </source>
</evidence>
<dbReference type="PROSITE" id="PS50110">
    <property type="entry name" value="RESPONSE_REGULATORY"/>
    <property type="match status" value="1"/>
</dbReference>
<sequence length="224" mass="25708">MKLLIVEDDEKLAKILSVALSTVGDVDVAESGEIALQKVEGVCYDLVVLDLMLGKLSGIDVLREIRRTYLMPVIVLSALSDIDKKIECFRLGADDYMTKPFAREELMARIEACLRRTGGNFSSTQYKFGRMEVNFVNKMLTVDGNYVSMNRKTYDILELLVRNKEIIMTKQQIFDRIWGYYSTTGPSVIEINIFRLRKILSEFGLEGHLRTIKSTGYMWTEKEY</sequence>
<gene>
    <name evidence="12" type="ORF">IAB14_04650</name>
</gene>
<keyword evidence="4" id="KW-0805">Transcription regulation</keyword>
<evidence type="ECO:0000259" key="11">
    <source>
        <dbReference type="PROSITE" id="PS51755"/>
    </source>
</evidence>
<accession>A0A9D1NCJ5</accession>
<dbReference type="Gene3D" id="1.10.10.10">
    <property type="entry name" value="Winged helix-like DNA-binding domain superfamily/Winged helix DNA-binding domain"/>
    <property type="match status" value="1"/>
</dbReference>
<dbReference type="InterPro" id="IPR011006">
    <property type="entry name" value="CheY-like_superfamily"/>
</dbReference>
<comment type="caution">
    <text evidence="12">The sequence shown here is derived from an EMBL/GenBank/DDBJ whole genome shotgun (WGS) entry which is preliminary data.</text>
</comment>
<feature type="domain" description="OmpR/PhoB-type" evidence="11">
    <location>
        <begin position="123"/>
        <end position="221"/>
    </location>
</feature>
<evidence type="ECO:0000256" key="8">
    <source>
        <dbReference type="PROSITE-ProRule" id="PRU00169"/>
    </source>
</evidence>
<dbReference type="InterPro" id="IPR039420">
    <property type="entry name" value="WalR-like"/>
</dbReference>
<keyword evidence="2 8" id="KW-0597">Phosphoprotein</keyword>
<comment type="function">
    <text evidence="7">May play the central regulatory role in sporulation. It may be an element of the effector pathway responsible for the activation of sporulation genes in response to nutritional stress. Spo0A may act in concert with spo0H (a sigma factor) to control the expression of some genes that are critical to the sporulation process.</text>
</comment>
<evidence type="ECO:0000256" key="6">
    <source>
        <dbReference type="ARBA" id="ARBA00023163"/>
    </source>
</evidence>
<dbReference type="GO" id="GO:0000976">
    <property type="term" value="F:transcription cis-regulatory region binding"/>
    <property type="evidence" value="ECO:0007669"/>
    <property type="project" value="TreeGrafter"/>
</dbReference>
<dbReference type="AlphaFoldDB" id="A0A9D1NCJ5"/>
<keyword evidence="5 9" id="KW-0238">DNA-binding</keyword>
<evidence type="ECO:0000259" key="10">
    <source>
        <dbReference type="PROSITE" id="PS50110"/>
    </source>
</evidence>
<dbReference type="SMART" id="SM00862">
    <property type="entry name" value="Trans_reg_C"/>
    <property type="match status" value="1"/>
</dbReference>
<reference evidence="12" key="2">
    <citation type="journal article" date="2021" name="PeerJ">
        <title>Extensive microbial diversity within the chicken gut microbiome revealed by metagenomics and culture.</title>
        <authorList>
            <person name="Gilroy R."/>
            <person name="Ravi A."/>
            <person name="Getino M."/>
            <person name="Pursley I."/>
            <person name="Horton D.L."/>
            <person name="Alikhan N.F."/>
            <person name="Baker D."/>
            <person name="Gharbi K."/>
            <person name="Hall N."/>
            <person name="Watson M."/>
            <person name="Adriaenssens E.M."/>
            <person name="Foster-Nyarko E."/>
            <person name="Jarju S."/>
            <person name="Secka A."/>
            <person name="Antonio M."/>
            <person name="Oren A."/>
            <person name="Chaudhuri R.R."/>
            <person name="La Ragione R."/>
            <person name="Hildebrand F."/>
            <person name="Pallen M.J."/>
        </authorList>
    </citation>
    <scope>NUCLEOTIDE SEQUENCE</scope>
    <source>
        <strain evidence="12">23406</strain>
    </source>
</reference>
<dbReference type="CDD" id="cd00383">
    <property type="entry name" value="trans_reg_C"/>
    <property type="match status" value="1"/>
</dbReference>
<dbReference type="InterPro" id="IPR001867">
    <property type="entry name" value="OmpR/PhoB-type_DNA-bd"/>
</dbReference>
<dbReference type="PROSITE" id="PS51755">
    <property type="entry name" value="OMPR_PHOB"/>
    <property type="match status" value="1"/>
</dbReference>
<dbReference type="Pfam" id="PF00486">
    <property type="entry name" value="Trans_reg_C"/>
    <property type="match status" value="1"/>
</dbReference>
<dbReference type="Pfam" id="PF00072">
    <property type="entry name" value="Response_reg"/>
    <property type="match status" value="1"/>
</dbReference>
<feature type="DNA-binding region" description="OmpR/PhoB-type" evidence="9">
    <location>
        <begin position="123"/>
        <end position="221"/>
    </location>
</feature>
<reference evidence="12" key="1">
    <citation type="submission" date="2020-10" db="EMBL/GenBank/DDBJ databases">
        <authorList>
            <person name="Gilroy R."/>
        </authorList>
    </citation>
    <scope>NUCLEOTIDE SEQUENCE</scope>
    <source>
        <strain evidence="12">23406</strain>
    </source>
</reference>
<evidence type="ECO:0000256" key="5">
    <source>
        <dbReference type="ARBA" id="ARBA00023125"/>
    </source>
</evidence>
<dbReference type="PANTHER" id="PTHR48111">
    <property type="entry name" value="REGULATOR OF RPOS"/>
    <property type="match status" value="1"/>
</dbReference>
<dbReference type="PANTHER" id="PTHR48111:SF22">
    <property type="entry name" value="REGULATOR OF RPOS"/>
    <property type="match status" value="1"/>
</dbReference>
<evidence type="ECO:0000313" key="13">
    <source>
        <dbReference type="Proteomes" id="UP000886891"/>
    </source>
</evidence>
<dbReference type="GO" id="GO:0006355">
    <property type="term" value="P:regulation of DNA-templated transcription"/>
    <property type="evidence" value="ECO:0007669"/>
    <property type="project" value="InterPro"/>
</dbReference>
<dbReference type="SMART" id="SM00448">
    <property type="entry name" value="REC"/>
    <property type="match status" value="1"/>
</dbReference>
<dbReference type="Gene3D" id="3.40.50.2300">
    <property type="match status" value="1"/>
</dbReference>
<evidence type="ECO:0000256" key="4">
    <source>
        <dbReference type="ARBA" id="ARBA00023015"/>
    </source>
</evidence>
<keyword evidence="6" id="KW-0804">Transcription</keyword>
<evidence type="ECO:0000256" key="3">
    <source>
        <dbReference type="ARBA" id="ARBA00023012"/>
    </source>
</evidence>
<dbReference type="Proteomes" id="UP000886891">
    <property type="component" value="Unassembled WGS sequence"/>
</dbReference>